<dbReference type="Proteomes" id="UP000178092">
    <property type="component" value="Unassembled WGS sequence"/>
</dbReference>
<dbReference type="PIRSF" id="PIRSF003097">
    <property type="entry name" value="FtsX"/>
    <property type="match status" value="1"/>
</dbReference>
<dbReference type="InterPro" id="IPR003838">
    <property type="entry name" value="ABC3_permease_C"/>
</dbReference>
<evidence type="ECO:0000313" key="15">
    <source>
        <dbReference type="Proteomes" id="UP000178092"/>
    </source>
</evidence>
<keyword evidence="9 10" id="KW-0131">Cell cycle</keyword>
<feature type="transmembrane region" description="Helical" evidence="11">
    <location>
        <begin position="226"/>
        <end position="251"/>
    </location>
</feature>
<evidence type="ECO:0000256" key="6">
    <source>
        <dbReference type="ARBA" id="ARBA00022692"/>
    </source>
</evidence>
<evidence type="ECO:0000256" key="5">
    <source>
        <dbReference type="ARBA" id="ARBA00022618"/>
    </source>
</evidence>
<organism evidence="14 15">
    <name type="scientific">Candidatus Wildermuthbacteria bacterium RIFCSPHIGHO2_02_FULL_45_25</name>
    <dbReference type="NCBI Taxonomy" id="1802450"/>
    <lineage>
        <taxon>Bacteria</taxon>
        <taxon>Candidatus Wildermuthiibacteriota</taxon>
    </lineage>
</organism>
<evidence type="ECO:0000256" key="1">
    <source>
        <dbReference type="ARBA" id="ARBA00004651"/>
    </source>
</evidence>
<proteinExistence type="inferred from homology"/>
<evidence type="ECO:0000256" key="11">
    <source>
        <dbReference type="SAM" id="Phobius"/>
    </source>
</evidence>
<dbReference type="PANTHER" id="PTHR47755:SF1">
    <property type="entry name" value="CELL DIVISION PROTEIN FTSX"/>
    <property type="match status" value="1"/>
</dbReference>
<comment type="similarity">
    <text evidence="2 10">Belongs to the ABC-4 integral membrane protein family. FtsX subfamily.</text>
</comment>
<dbReference type="GO" id="GO:0051301">
    <property type="term" value="P:cell division"/>
    <property type="evidence" value="ECO:0007669"/>
    <property type="project" value="UniProtKB-KW"/>
</dbReference>
<feature type="transmembrane region" description="Helical" evidence="11">
    <location>
        <begin position="25"/>
        <end position="51"/>
    </location>
</feature>
<comment type="subcellular location">
    <subcellularLocation>
        <location evidence="1">Cell membrane</location>
        <topology evidence="1">Multi-pass membrane protein</topology>
    </subcellularLocation>
</comment>
<evidence type="ECO:0000256" key="3">
    <source>
        <dbReference type="ARBA" id="ARBA00021907"/>
    </source>
</evidence>
<evidence type="ECO:0000256" key="4">
    <source>
        <dbReference type="ARBA" id="ARBA00022475"/>
    </source>
</evidence>
<protein>
    <recommendedName>
        <fullName evidence="3 10">Cell division protein FtsX</fullName>
    </recommendedName>
</protein>
<keyword evidence="8 10" id="KW-0472">Membrane</keyword>
<dbReference type="EMBL" id="MHTV01000013">
    <property type="protein sequence ID" value="OHA67308.1"/>
    <property type="molecule type" value="Genomic_DNA"/>
</dbReference>
<evidence type="ECO:0000259" key="12">
    <source>
        <dbReference type="Pfam" id="PF02687"/>
    </source>
</evidence>
<keyword evidence="5 10" id="KW-0132">Cell division</keyword>
<dbReference type="Pfam" id="PF02687">
    <property type="entry name" value="FtsX"/>
    <property type="match status" value="1"/>
</dbReference>
<comment type="caution">
    <text evidence="14">The sequence shown here is derived from an EMBL/GenBank/DDBJ whole genome shotgun (WGS) entry which is preliminary data.</text>
</comment>
<feature type="domain" description="ABC3 transporter permease C-terminal" evidence="12">
    <location>
        <begin position="182"/>
        <end position="296"/>
    </location>
</feature>
<sequence>MFISFQRVVKSGWDKFLRDRSSTGAALLVMTVVLFVASCLFILQGMSVFLIDLLEDTIDVRAEFSETASEDDILKAREELLFLEEVQLVEYITKEEALRRFLERRENDEDIIASLEIIGTNPLLPSLEIQAKNPREFKDIAMYIENSSFMPSVSHLDFQDRSTMIERLMLLATSIRVGVLAVILALAFIAVLVAFNTIRLTIYNSRQEIEVMRLVGASNWFIRGPFLIQGILVGALATAFTFLLLFGMSYFASDAIEHFTRFRIAEFLVENLVLLAVLMLAVSIGLGIVSSTIAIRKHLKV</sequence>
<evidence type="ECO:0000256" key="8">
    <source>
        <dbReference type="ARBA" id="ARBA00023136"/>
    </source>
</evidence>
<dbReference type="PANTHER" id="PTHR47755">
    <property type="entry name" value="CELL DIVISION PROTEIN FTSX"/>
    <property type="match status" value="1"/>
</dbReference>
<feature type="domain" description="FtsX extracellular" evidence="13">
    <location>
        <begin position="60"/>
        <end position="147"/>
    </location>
</feature>
<evidence type="ECO:0000259" key="13">
    <source>
        <dbReference type="Pfam" id="PF18075"/>
    </source>
</evidence>
<accession>A0A1G2R416</accession>
<keyword evidence="6 11" id="KW-0812">Transmembrane</keyword>
<name>A0A1G2R416_9BACT</name>
<dbReference type="GO" id="GO:0005886">
    <property type="term" value="C:plasma membrane"/>
    <property type="evidence" value="ECO:0007669"/>
    <property type="project" value="UniProtKB-SubCell"/>
</dbReference>
<evidence type="ECO:0000256" key="10">
    <source>
        <dbReference type="PIRNR" id="PIRNR003097"/>
    </source>
</evidence>
<feature type="transmembrane region" description="Helical" evidence="11">
    <location>
        <begin position="272"/>
        <end position="295"/>
    </location>
</feature>
<dbReference type="InterPro" id="IPR040690">
    <property type="entry name" value="FtsX_ECD"/>
</dbReference>
<keyword evidence="4 10" id="KW-1003">Cell membrane</keyword>
<evidence type="ECO:0000256" key="2">
    <source>
        <dbReference type="ARBA" id="ARBA00007379"/>
    </source>
</evidence>
<dbReference type="AlphaFoldDB" id="A0A1G2R416"/>
<dbReference type="Pfam" id="PF18075">
    <property type="entry name" value="FtsX_ECD"/>
    <property type="match status" value="1"/>
</dbReference>
<keyword evidence="7 11" id="KW-1133">Transmembrane helix</keyword>
<evidence type="ECO:0000256" key="7">
    <source>
        <dbReference type="ARBA" id="ARBA00022989"/>
    </source>
</evidence>
<feature type="transmembrane region" description="Helical" evidence="11">
    <location>
        <begin position="168"/>
        <end position="195"/>
    </location>
</feature>
<evidence type="ECO:0000256" key="9">
    <source>
        <dbReference type="ARBA" id="ARBA00023306"/>
    </source>
</evidence>
<reference evidence="14 15" key="1">
    <citation type="journal article" date="2016" name="Nat. Commun.">
        <title>Thousands of microbial genomes shed light on interconnected biogeochemical processes in an aquifer system.</title>
        <authorList>
            <person name="Anantharaman K."/>
            <person name="Brown C.T."/>
            <person name="Hug L.A."/>
            <person name="Sharon I."/>
            <person name="Castelle C.J."/>
            <person name="Probst A.J."/>
            <person name="Thomas B.C."/>
            <person name="Singh A."/>
            <person name="Wilkins M.J."/>
            <person name="Karaoz U."/>
            <person name="Brodie E.L."/>
            <person name="Williams K.H."/>
            <person name="Hubbard S.S."/>
            <person name="Banfield J.F."/>
        </authorList>
    </citation>
    <scope>NUCLEOTIDE SEQUENCE [LARGE SCALE GENOMIC DNA]</scope>
</reference>
<gene>
    <name evidence="14" type="ORF">A3C04_01125</name>
</gene>
<dbReference type="Gene3D" id="3.30.70.3040">
    <property type="match status" value="1"/>
</dbReference>
<evidence type="ECO:0000313" key="14">
    <source>
        <dbReference type="EMBL" id="OHA67308.1"/>
    </source>
</evidence>
<dbReference type="InterPro" id="IPR004513">
    <property type="entry name" value="FtsX"/>
</dbReference>